<dbReference type="Proteomes" id="UP001497623">
    <property type="component" value="Unassembled WGS sequence"/>
</dbReference>
<dbReference type="AlphaFoldDB" id="A0AAV2PXE5"/>
<keyword evidence="1" id="KW-0472">Membrane</keyword>
<dbReference type="PANTHER" id="PTHR10151">
    <property type="entry name" value="ECTONUCLEOTIDE PYROPHOSPHATASE/PHOSPHODIESTERASE"/>
    <property type="match status" value="1"/>
</dbReference>
<keyword evidence="1" id="KW-1133">Transmembrane helix</keyword>
<comment type="caution">
    <text evidence="2">The sequence shown here is derived from an EMBL/GenBank/DDBJ whole genome shotgun (WGS) entry which is preliminary data.</text>
</comment>
<dbReference type="InterPro" id="IPR002591">
    <property type="entry name" value="Phosphodiest/P_Trfase"/>
</dbReference>
<keyword evidence="3" id="KW-1185">Reference proteome</keyword>
<dbReference type="Pfam" id="PF01663">
    <property type="entry name" value="Phosphodiest"/>
    <property type="match status" value="1"/>
</dbReference>
<dbReference type="PANTHER" id="PTHR10151:SF120">
    <property type="entry name" value="BIS(5'-ADENOSYL)-TRIPHOSPHATASE"/>
    <property type="match status" value="1"/>
</dbReference>
<reference evidence="2 3" key="1">
    <citation type="submission" date="2024-05" db="EMBL/GenBank/DDBJ databases">
        <authorList>
            <person name="Wallberg A."/>
        </authorList>
    </citation>
    <scope>NUCLEOTIDE SEQUENCE [LARGE SCALE GENOMIC DNA]</scope>
</reference>
<evidence type="ECO:0000313" key="2">
    <source>
        <dbReference type="EMBL" id="CAL4065269.1"/>
    </source>
</evidence>
<protein>
    <submittedName>
        <fullName evidence="2">Uncharacterized protein</fullName>
    </submittedName>
</protein>
<accession>A0AAV2PXE5</accession>
<dbReference type="SUPFAM" id="SSF53649">
    <property type="entry name" value="Alkaline phosphatase-like"/>
    <property type="match status" value="1"/>
</dbReference>
<sequence length="451" mass="51203">MHSSNYLVQLNDQVHSEIPEPKIKRFITFLKNFRWDYVDMQELPGFNKFLNEGVRAKWLNPLFPSLSYPTWTTLSTGLYPENHGIVGNYIYDPETKDFFTQDEDQSVAQEKWWSAEPIWITGTKQGLRTALILWSQCQVSYDGILPAYCKPYLVPTIDKPAGLLTLNEDFAEAIDKLEDGYDSVQVYCEQPDISGHAHGPDSGELKQTIRQLDEAIMGMMTQLEAKGLDKQVNIVVVSDHGMTDIGVDKAEHIDLDQYLDADLVEKITDNGAFFNIKVPNENIEQVYDQLSLISGADVFRHDDIPPELHFKNHKYIHDFIIKTKPGYWISGSQNTAKMLPPDHHTYSGTHGYDPKLQDMKGIFFAKGPDFGNNKIIEAIDVVDVYQVLAHVLQVNPLPHNGTWSHVEPALMEGNLVKTVDYVVAAKVITGFVVFLIGAILYVRKRTKLHHE</sequence>
<dbReference type="GO" id="GO:0016787">
    <property type="term" value="F:hydrolase activity"/>
    <property type="evidence" value="ECO:0007669"/>
    <property type="project" value="UniProtKB-ARBA"/>
</dbReference>
<organism evidence="2 3">
    <name type="scientific">Meganyctiphanes norvegica</name>
    <name type="common">Northern krill</name>
    <name type="synonym">Thysanopoda norvegica</name>
    <dbReference type="NCBI Taxonomy" id="48144"/>
    <lineage>
        <taxon>Eukaryota</taxon>
        <taxon>Metazoa</taxon>
        <taxon>Ecdysozoa</taxon>
        <taxon>Arthropoda</taxon>
        <taxon>Crustacea</taxon>
        <taxon>Multicrustacea</taxon>
        <taxon>Malacostraca</taxon>
        <taxon>Eumalacostraca</taxon>
        <taxon>Eucarida</taxon>
        <taxon>Euphausiacea</taxon>
        <taxon>Euphausiidae</taxon>
        <taxon>Meganyctiphanes</taxon>
    </lineage>
</organism>
<feature type="transmembrane region" description="Helical" evidence="1">
    <location>
        <begin position="421"/>
        <end position="442"/>
    </location>
</feature>
<dbReference type="InterPro" id="IPR017850">
    <property type="entry name" value="Alkaline_phosphatase_core_sf"/>
</dbReference>
<dbReference type="EMBL" id="CAXKWB010001730">
    <property type="protein sequence ID" value="CAL4065269.1"/>
    <property type="molecule type" value="Genomic_DNA"/>
</dbReference>
<feature type="non-terminal residue" evidence="2">
    <location>
        <position position="451"/>
    </location>
</feature>
<gene>
    <name evidence="2" type="ORF">MNOR_LOCUS4675</name>
</gene>
<evidence type="ECO:0000256" key="1">
    <source>
        <dbReference type="SAM" id="Phobius"/>
    </source>
</evidence>
<dbReference type="Gene3D" id="3.40.720.10">
    <property type="entry name" value="Alkaline Phosphatase, subunit A"/>
    <property type="match status" value="1"/>
</dbReference>
<name>A0AAV2PXE5_MEGNR</name>
<evidence type="ECO:0000313" key="3">
    <source>
        <dbReference type="Proteomes" id="UP001497623"/>
    </source>
</evidence>
<proteinExistence type="predicted"/>
<keyword evidence="1" id="KW-0812">Transmembrane</keyword>
<dbReference type="Gene3D" id="3.30.1360.180">
    <property type="match status" value="1"/>
</dbReference>
<dbReference type="CDD" id="cd16018">
    <property type="entry name" value="Enpp"/>
    <property type="match status" value="1"/>
</dbReference>